<dbReference type="Proteomes" id="UP001265550">
    <property type="component" value="Unassembled WGS sequence"/>
</dbReference>
<dbReference type="InterPro" id="IPR029046">
    <property type="entry name" value="LolA/LolB/LppX"/>
</dbReference>
<dbReference type="EMBL" id="JAVDWE010000002">
    <property type="protein sequence ID" value="MDR7093546.1"/>
    <property type="molecule type" value="Genomic_DNA"/>
</dbReference>
<evidence type="ECO:0000313" key="3">
    <source>
        <dbReference type="EMBL" id="MDR7093546.1"/>
    </source>
</evidence>
<keyword evidence="1 2" id="KW-0732">Signal</keyword>
<evidence type="ECO:0000256" key="1">
    <source>
        <dbReference type="ARBA" id="ARBA00022729"/>
    </source>
</evidence>
<protein>
    <recommendedName>
        <fullName evidence="5">Outer membrane lipoprotein-sorting protein</fullName>
    </recommendedName>
</protein>
<evidence type="ECO:0000256" key="2">
    <source>
        <dbReference type="SAM" id="SignalP"/>
    </source>
</evidence>
<evidence type="ECO:0008006" key="5">
    <source>
        <dbReference type="Google" id="ProtNLM"/>
    </source>
</evidence>
<dbReference type="InterPro" id="IPR004564">
    <property type="entry name" value="OM_lipoprot_carrier_LolA-like"/>
</dbReference>
<accession>A0ABU1V7V0</accession>
<feature type="chain" id="PRO_5046392499" description="Outer membrane lipoprotein-sorting protein" evidence="2">
    <location>
        <begin position="21"/>
        <end position="189"/>
    </location>
</feature>
<gene>
    <name evidence="3" type="ORF">J2X09_001278</name>
</gene>
<reference evidence="3 4" key="1">
    <citation type="submission" date="2023-07" db="EMBL/GenBank/DDBJ databases">
        <title>Sorghum-associated microbial communities from plants grown in Nebraska, USA.</title>
        <authorList>
            <person name="Schachtman D."/>
        </authorList>
    </citation>
    <scope>NUCLEOTIDE SEQUENCE [LARGE SCALE GENOMIC DNA]</scope>
    <source>
        <strain evidence="3 4">BE240</strain>
    </source>
</reference>
<dbReference type="Pfam" id="PF19574">
    <property type="entry name" value="LolA_3"/>
    <property type="match status" value="1"/>
</dbReference>
<keyword evidence="4" id="KW-1185">Reference proteome</keyword>
<dbReference type="SUPFAM" id="SSF89392">
    <property type="entry name" value="Prokaryotic lipoproteins and lipoprotein localization factors"/>
    <property type="match status" value="1"/>
</dbReference>
<feature type="signal peptide" evidence="2">
    <location>
        <begin position="1"/>
        <end position="20"/>
    </location>
</feature>
<name>A0ABU1V7V0_9BURK</name>
<dbReference type="CDD" id="cd16325">
    <property type="entry name" value="LolA"/>
    <property type="match status" value="1"/>
</dbReference>
<evidence type="ECO:0000313" key="4">
    <source>
        <dbReference type="Proteomes" id="UP001265550"/>
    </source>
</evidence>
<organism evidence="3 4">
    <name type="scientific">Hydrogenophaga laconesensis</name>
    <dbReference type="NCBI Taxonomy" id="1805971"/>
    <lineage>
        <taxon>Bacteria</taxon>
        <taxon>Pseudomonadati</taxon>
        <taxon>Pseudomonadota</taxon>
        <taxon>Betaproteobacteria</taxon>
        <taxon>Burkholderiales</taxon>
        <taxon>Comamonadaceae</taxon>
        <taxon>Hydrogenophaga</taxon>
    </lineage>
</organism>
<dbReference type="Gene3D" id="2.50.20.10">
    <property type="entry name" value="Lipoprotein localisation LolA/LolB/LppX"/>
    <property type="match status" value="1"/>
</dbReference>
<comment type="caution">
    <text evidence="3">The sequence shown here is derived from an EMBL/GenBank/DDBJ whole genome shotgun (WGS) entry which is preliminary data.</text>
</comment>
<dbReference type="RefSeq" id="WP_204732598.1">
    <property type="nucleotide sequence ID" value="NZ_JAVDWE010000002.1"/>
</dbReference>
<proteinExistence type="predicted"/>
<sequence length="189" mass="21243">MIRRLLTGFALLGFTALAHAAFNIDQLMAELARNPGGQATFVEKRYLALLDKPVVATGELIYNAPDRLEKRTDKPKAETMVLYKDTLSLERDRRKMQIQLGQRPEVAAFVDSIRSTLQGNRSSLERNYKLQLAGTVDAWVLTLVPIDPRITELLQRITLKGARHQVLGIDYLQADGDRTEMTIEPVPGK</sequence>